<dbReference type="InterPro" id="IPR006311">
    <property type="entry name" value="TAT_signal"/>
</dbReference>
<evidence type="ECO:0000256" key="8">
    <source>
        <dbReference type="ARBA" id="ARBA00023077"/>
    </source>
</evidence>
<keyword evidence="7" id="KW-0406">Ion transport</keyword>
<sequence>MTRFAPSARTLLIITTAAGALAAAAPAAAQDAQPSVAPNEEIVVTAQKREQTLLEIPQSISVVGAERLERQQATSFVDYAALVPGLSLQQGNPGETRVVLRGINTGGASPTTAIYIDETPFGASTGQSNGAILAGDVDPFDIERVEVLRGPQGTLYGANSLGGVVKFVTVTPRLGAFEGRVQAGVETVTDGDMGWNGNAVVNVPIGKIAALRVSGFYREQGGFIDTVGIARDNANDLTSYGGRASLLVQPSDNFSVRLTALAQNIRADGRAAFDADPLTLQPQTTDPATGVSTEGRLTRTQYYPDKNDVDYRNYNGTIDWDLGFASLISATSYSTTIQHEVTDSSYQLAGIGDAFYGNVGTPGPRGITLPARVSNKKFTQEVRLASPSSNVLEWLVGGYYTREEGLIFQRYLPFALDTGEALDPTLTLPVGPGGANVVFPEFVRAELASVYREYAGFGSVTLHVGPRFDLTAGARYSHNNQRTRQLLDGALLPLSGSPIGPDVTNGRSSENVFTWSVAPRFELSDQVSLYARVAKGYRPGGPNVVPPGAGSAFPGFFEADTLISYEAGIRGETANHAFALDASLYYLDWDNIQVLVVYQTGIGPIGADGNGDSARSQGAEITATLRPTRGFDVVANIAYNDAKLREDLPPGDGGFAGDRLPYAPEWTANISADYEWSVGGGTTAFVGGNVRLVSDQEADFDDAFRTQFGRRINIDGYATVDLRAGARFGKFNVTAFAKNLTNSRGLTSAGTFGGRPGTLVSASPIRPRTLGISLGAGF</sequence>
<keyword evidence="16" id="KW-0675">Receptor</keyword>
<dbReference type="SUPFAM" id="SSF56935">
    <property type="entry name" value="Porins"/>
    <property type="match status" value="1"/>
</dbReference>
<evidence type="ECO:0000259" key="14">
    <source>
        <dbReference type="Pfam" id="PF00593"/>
    </source>
</evidence>
<evidence type="ECO:0000256" key="1">
    <source>
        <dbReference type="ARBA" id="ARBA00004571"/>
    </source>
</evidence>
<keyword evidence="6" id="KW-0408">Iron</keyword>
<keyword evidence="2 11" id="KW-0813">Transport</keyword>
<accession>A0ABU3N5R0</accession>
<evidence type="ECO:0000259" key="15">
    <source>
        <dbReference type="Pfam" id="PF07715"/>
    </source>
</evidence>
<dbReference type="InterPro" id="IPR012910">
    <property type="entry name" value="Plug_dom"/>
</dbReference>
<feature type="signal peptide" evidence="13">
    <location>
        <begin position="1"/>
        <end position="29"/>
    </location>
</feature>
<keyword evidence="3 11" id="KW-1134">Transmembrane beta strand</keyword>
<dbReference type="PANTHER" id="PTHR32552">
    <property type="entry name" value="FERRICHROME IRON RECEPTOR-RELATED"/>
    <property type="match status" value="1"/>
</dbReference>
<dbReference type="Pfam" id="PF00593">
    <property type="entry name" value="TonB_dep_Rec_b-barrel"/>
    <property type="match status" value="1"/>
</dbReference>
<evidence type="ECO:0000256" key="13">
    <source>
        <dbReference type="SAM" id="SignalP"/>
    </source>
</evidence>
<evidence type="ECO:0000313" key="16">
    <source>
        <dbReference type="EMBL" id="MDT8759596.1"/>
    </source>
</evidence>
<keyword evidence="4" id="KW-0410">Iron transport</keyword>
<dbReference type="Pfam" id="PF07715">
    <property type="entry name" value="Plug"/>
    <property type="match status" value="1"/>
</dbReference>
<name>A0ABU3N5R0_9SPHN</name>
<gene>
    <name evidence="16" type="ORF">MZO42_12895</name>
</gene>
<evidence type="ECO:0000256" key="9">
    <source>
        <dbReference type="ARBA" id="ARBA00023136"/>
    </source>
</evidence>
<dbReference type="CDD" id="cd01347">
    <property type="entry name" value="ligand_gated_channel"/>
    <property type="match status" value="1"/>
</dbReference>
<protein>
    <submittedName>
        <fullName evidence="16">TonB-dependent receptor</fullName>
    </submittedName>
</protein>
<dbReference type="PROSITE" id="PS51318">
    <property type="entry name" value="TAT"/>
    <property type="match status" value="1"/>
</dbReference>
<keyword evidence="10 11" id="KW-0998">Cell outer membrane</keyword>
<feature type="domain" description="TonB-dependent receptor-like beta-barrel" evidence="14">
    <location>
        <begin position="273"/>
        <end position="740"/>
    </location>
</feature>
<evidence type="ECO:0000256" key="10">
    <source>
        <dbReference type="ARBA" id="ARBA00023237"/>
    </source>
</evidence>
<dbReference type="PANTHER" id="PTHR32552:SF81">
    <property type="entry name" value="TONB-DEPENDENT OUTER MEMBRANE RECEPTOR"/>
    <property type="match status" value="1"/>
</dbReference>
<evidence type="ECO:0000256" key="3">
    <source>
        <dbReference type="ARBA" id="ARBA00022452"/>
    </source>
</evidence>
<evidence type="ECO:0000256" key="6">
    <source>
        <dbReference type="ARBA" id="ARBA00023004"/>
    </source>
</evidence>
<reference evidence="16" key="1">
    <citation type="submission" date="2022-04" db="EMBL/GenBank/DDBJ databases">
        <title>Tomato heritable bacteria conferring resistance against bacterial wilt.</title>
        <authorList>
            <person name="Yin J."/>
        </authorList>
    </citation>
    <scope>NUCLEOTIDE SEQUENCE</scope>
    <source>
        <strain evidence="16">Cra20</strain>
    </source>
</reference>
<evidence type="ECO:0000256" key="7">
    <source>
        <dbReference type="ARBA" id="ARBA00023065"/>
    </source>
</evidence>
<comment type="caution">
    <text evidence="16">The sequence shown here is derived from an EMBL/GenBank/DDBJ whole genome shotgun (WGS) entry which is preliminary data.</text>
</comment>
<evidence type="ECO:0000256" key="11">
    <source>
        <dbReference type="PROSITE-ProRule" id="PRU01360"/>
    </source>
</evidence>
<dbReference type="InterPro" id="IPR000531">
    <property type="entry name" value="Beta-barrel_TonB"/>
</dbReference>
<dbReference type="EMBL" id="JALMLT010000003">
    <property type="protein sequence ID" value="MDT8759596.1"/>
    <property type="molecule type" value="Genomic_DNA"/>
</dbReference>
<keyword evidence="5 11" id="KW-0812">Transmembrane</keyword>
<keyword evidence="13" id="KW-0732">Signal</keyword>
<dbReference type="InterPro" id="IPR039426">
    <property type="entry name" value="TonB-dep_rcpt-like"/>
</dbReference>
<evidence type="ECO:0000256" key="12">
    <source>
        <dbReference type="RuleBase" id="RU003357"/>
    </source>
</evidence>
<proteinExistence type="inferred from homology"/>
<organism evidence="16">
    <name type="scientific">Sphingomonas psychrotolerans</name>
    <dbReference type="NCBI Taxonomy" id="1327635"/>
    <lineage>
        <taxon>Bacteria</taxon>
        <taxon>Pseudomonadati</taxon>
        <taxon>Pseudomonadota</taxon>
        <taxon>Alphaproteobacteria</taxon>
        <taxon>Sphingomonadales</taxon>
        <taxon>Sphingomonadaceae</taxon>
        <taxon>Sphingomonas</taxon>
    </lineage>
</organism>
<evidence type="ECO:0000256" key="2">
    <source>
        <dbReference type="ARBA" id="ARBA00022448"/>
    </source>
</evidence>
<keyword evidence="8 12" id="KW-0798">TonB box</keyword>
<comment type="subcellular location">
    <subcellularLocation>
        <location evidence="1 11">Cell outer membrane</location>
        <topology evidence="1 11">Multi-pass membrane protein</topology>
    </subcellularLocation>
</comment>
<feature type="chain" id="PRO_5047179812" evidence="13">
    <location>
        <begin position="30"/>
        <end position="778"/>
    </location>
</feature>
<dbReference type="InterPro" id="IPR036942">
    <property type="entry name" value="Beta-barrel_TonB_sf"/>
</dbReference>
<evidence type="ECO:0000256" key="4">
    <source>
        <dbReference type="ARBA" id="ARBA00022496"/>
    </source>
</evidence>
<keyword evidence="9 11" id="KW-0472">Membrane</keyword>
<dbReference type="Gene3D" id="2.40.170.20">
    <property type="entry name" value="TonB-dependent receptor, beta-barrel domain"/>
    <property type="match status" value="1"/>
</dbReference>
<comment type="similarity">
    <text evidence="11 12">Belongs to the TonB-dependent receptor family.</text>
</comment>
<evidence type="ECO:0000256" key="5">
    <source>
        <dbReference type="ARBA" id="ARBA00022692"/>
    </source>
</evidence>
<feature type="domain" description="TonB-dependent receptor plug" evidence="15">
    <location>
        <begin position="53"/>
        <end position="164"/>
    </location>
</feature>
<dbReference type="PROSITE" id="PS52016">
    <property type="entry name" value="TONB_DEPENDENT_REC_3"/>
    <property type="match status" value="1"/>
</dbReference>